<sequence length="468" mass="51932">MRQHFECVLPCALSCRVIDRFSVLEDSCEDSDGSVPFWLLLKELLRQNITAWPSLLDLLETISVTLRGSSAAAGDYGSLRLAIANESSFFTDIWPSILRFAVALPKVFTSETIPKLAPGQTLSLSQSQCASLLAHQFLCSFESPRPDFYDFSVWYDSSQRHPLAVSAYLHSLFTYFRVRGTQTRSEVEAQVVEYSLWSAEAATNPDQATTLSSHCWETTQLSKIGIRKLTLHSTEFHNIEHLGNAGAVVISANKDIGFGQSATQEELHVGAAPESCVAVLFTPQLKDEQALSINSAQPIIQFKGQRRDISWKTHDPLVAGGRLLFMDALEIDLADPGPPSDDQNGDTNAGLLPDLAEKNMERELKKAFAAFTSWPLTADSTVVTGSWGCGAFNGEPTVKLLLLWMAASLSRRNLRVVFDEAEWEYGSSFEKLIERKSLKSVADVMCLLRSVPKSTRRLDVMQWLNDNE</sequence>
<accession>A0A162K264</accession>
<dbReference type="STRING" id="1081108.A0A162K264"/>
<comment type="similarity">
    <text evidence="1">Belongs to the poly(ADP-ribose) glycohydrolase family.</text>
</comment>
<dbReference type="GO" id="GO:0004649">
    <property type="term" value="F:poly(ADP-ribose) glycohydrolase activity"/>
    <property type="evidence" value="ECO:0007669"/>
    <property type="project" value="UniProtKB-EC"/>
</dbReference>
<feature type="domain" description="PARG helical" evidence="5">
    <location>
        <begin position="85"/>
        <end position="187"/>
    </location>
</feature>
<dbReference type="GO" id="GO:0005737">
    <property type="term" value="C:cytoplasm"/>
    <property type="evidence" value="ECO:0007669"/>
    <property type="project" value="TreeGrafter"/>
</dbReference>
<evidence type="ECO:0000256" key="1">
    <source>
        <dbReference type="ARBA" id="ARBA00009545"/>
    </source>
</evidence>
<dbReference type="GO" id="GO:0009225">
    <property type="term" value="P:nucleotide-sugar metabolic process"/>
    <property type="evidence" value="ECO:0007669"/>
    <property type="project" value="TreeGrafter"/>
</dbReference>
<reference evidence="6 7" key="1">
    <citation type="journal article" date="2016" name="Genome Biol. Evol.">
        <title>Divergent and convergent evolution of fungal pathogenicity.</title>
        <authorList>
            <person name="Shang Y."/>
            <person name="Xiao G."/>
            <person name="Zheng P."/>
            <person name="Cen K."/>
            <person name="Zhan S."/>
            <person name="Wang C."/>
        </authorList>
    </citation>
    <scope>NUCLEOTIDE SEQUENCE [LARGE SCALE GENOMIC DNA]</scope>
    <source>
        <strain evidence="6 7">RCEF 1005</strain>
    </source>
</reference>
<dbReference type="EC" id="3.2.1.143" evidence="2"/>
<proteinExistence type="inferred from homology"/>
<comment type="caution">
    <text evidence="6">The sequence shown here is derived from an EMBL/GenBank/DDBJ whole genome shotgun (WGS) entry which is preliminary data.</text>
</comment>
<dbReference type="Pfam" id="PF20811">
    <property type="entry name" value="PARG_cat_N"/>
    <property type="match status" value="1"/>
</dbReference>
<evidence type="ECO:0000256" key="3">
    <source>
        <dbReference type="ARBA" id="ARBA00022801"/>
    </source>
</evidence>
<dbReference type="GO" id="GO:0005975">
    <property type="term" value="P:carbohydrate metabolic process"/>
    <property type="evidence" value="ECO:0007669"/>
    <property type="project" value="InterPro"/>
</dbReference>
<dbReference type="GO" id="GO:1990966">
    <property type="term" value="P:ATP generation from poly-ADP-D-ribose"/>
    <property type="evidence" value="ECO:0007669"/>
    <property type="project" value="TreeGrafter"/>
</dbReference>
<protein>
    <recommendedName>
        <fullName evidence="2">poly(ADP-ribose) glycohydrolase</fullName>
        <ecNumber evidence="2">3.2.1.143</ecNumber>
    </recommendedName>
</protein>
<dbReference type="Proteomes" id="UP000076881">
    <property type="component" value="Unassembled WGS sequence"/>
</dbReference>
<dbReference type="InterPro" id="IPR046372">
    <property type="entry name" value="PARG_cat_C"/>
</dbReference>
<dbReference type="Pfam" id="PF05028">
    <property type="entry name" value="PARG_cat_C"/>
    <property type="match status" value="1"/>
</dbReference>
<evidence type="ECO:0000313" key="7">
    <source>
        <dbReference type="Proteomes" id="UP000076881"/>
    </source>
</evidence>
<dbReference type="GO" id="GO:0005634">
    <property type="term" value="C:nucleus"/>
    <property type="evidence" value="ECO:0007669"/>
    <property type="project" value="TreeGrafter"/>
</dbReference>
<keyword evidence="3 6" id="KW-0378">Hydrolase</keyword>
<dbReference type="GO" id="GO:0006282">
    <property type="term" value="P:regulation of DNA repair"/>
    <property type="evidence" value="ECO:0007669"/>
    <property type="project" value="InterPro"/>
</dbReference>
<dbReference type="InterPro" id="IPR048362">
    <property type="entry name" value="PARG_helical"/>
</dbReference>
<gene>
    <name evidence="6" type="ORF">LEL_06546</name>
</gene>
<evidence type="ECO:0000256" key="2">
    <source>
        <dbReference type="ARBA" id="ARBA00012255"/>
    </source>
</evidence>
<dbReference type="EMBL" id="AZHF01000004">
    <property type="protein sequence ID" value="OAA76862.1"/>
    <property type="molecule type" value="Genomic_DNA"/>
</dbReference>
<evidence type="ECO:0000259" key="5">
    <source>
        <dbReference type="Pfam" id="PF20811"/>
    </source>
</evidence>
<name>A0A162K264_CORDF</name>
<dbReference type="InterPro" id="IPR007724">
    <property type="entry name" value="Poly_GlycHdrlase"/>
</dbReference>
<keyword evidence="7" id="KW-1185">Reference proteome</keyword>
<dbReference type="PANTHER" id="PTHR12837">
    <property type="entry name" value="POLY ADP-RIBOSE GLYCOHYDROLASE"/>
    <property type="match status" value="1"/>
</dbReference>
<feature type="domain" description="PARG catalytic Macro" evidence="4">
    <location>
        <begin position="230"/>
        <end position="416"/>
    </location>
</feature>
<dbReference type="OrthoDB" id="1937899at2759"/>
<organism evidence="6 7">
    <name type="scientific">Akanthomyces lecanii RCEF 1005</name>
    <dbReference type="NCBI Taxonomy" id="1081108"/>
    <lineage>
        <taxon>Eukaryota</taxon>
        <taxon>Fungi</taxon>
        <taxon>Dikarya</taxon>
        <taxon>Ascomycota</taxon>
        <taxon>Pezizomycotina</taxon>
        <taxon>Sordariomycetes</taxon>
        <taxon>Hypocreomycetidae</taxon>
        <taxon>Hypocreales</taxon>
        <taxon>Cordycipitaceae</taxon>
        <taxon>Akanthomyces</taxon>
        <taxon>Cordyceps confragosa</taxon>
    </lineage>
</organism>
<evidence type="ECO:0000259" key="4">
    <source>
        <dbReference type="Pfam" id="PF05028"/>
    </source>
</evidence>
<dbReference type="AlphaFoldDB" id="A0A162K264"/>
<evidence type="ECO:0000313" key="6">
    <source>
        <dbReference type="EMBL" id="OAA76862.1"/>
    </source>
</evidence>
<dbReference type="PANTHER" id="PTHR12837:SF0">
    <property type="entry name" value="POLY(ADP-RIBOSE) GLYCOHYDROLASE"/>
    <property type="match status" value="1"/>
</dbReference>